<keyword evidence="5" id="KW-1185">Reference proteome</keyword>
<evidence type="ECO:0000313" key="3">
    <source>
        <dbReference type="EMBL" id="QOU19624.1"/>
    </source>
</evidence>
<dbReference type="Proteomes" id="UP000478008">
    <property type="component" value="Unassembled WGS sequence"/>
</dbReference>
<protein>
    <submittedName>
        <fullName evidence="4">DEBR0S3_12706g1_1</fullName>
    </submittedName>
</protein>
<keyword evidence="2" id="KW-0472">Membrane</keyword>
<gene>
    <name evidence="3" type="ORF">BRETT_003775</name>
    <name evidence="4" type="ORF">DEBR0S3_12706G</name>
</gene>
<dbReference type="EMBL" id="CP063134">
    <property type="protein sequence ID" value="QOU19624.1"/>
    <property type="molecule type" value="Genomic_DNA"/>
</dbReference>
<keyword evidence="2" id="KW-1133">Transmembrane helix</keyword>
<feature type="transmembrane region" description="Helical" evidence="2">
    <location>
        <begin position="47"/>
        <end position="68"/>
    </location>
</feature>
<dbReference type="EMBL" id="CABFWN010000003">
    <property type="protein sequence ID" value="VUG18489.1"/>
    <property type="molecule type" value="Genomic_DNA"/>
</dbReference>
<feature type="region of interest" description="Disordered" evidence="1">
    <location>
        <begin position="1"/>
        <end position="23"/>
    </location>
</feature>
<feature type="transmembrane region" description="Helical" evidence="2">
    <location>
        <begin position="88"/>
        <end position="108"/>
    </location>
</feature>
<evidence type="ECO:0000313" key="5">
    <source>
        <dbReference type="Proteomes" id="UP000478008"/>
    </source>
</evidence>
<dbReference type="KEGG" id="bbrx:BRETT_003775"/>
<reference evidence="3" key="3">
    <citation type="journal article" name="BMC Genomics">
        <title>New genome assemblies reveal patterns of domestication and adaptation across Brettanomyces (Dekkera) species.</title>
        <authorList>
            <person name="Roach M.J."/>
            <person name="Borneman A.R."/>
        </authorList>
    </citation>
    <scope>NUCLEOTIDE SEQUENCE</scope>
    <source>
        <strain evidence="3">UCD 2041</strain>
    </source>
</reference>
<keyword evidence="2" id="KW-0812">Transmembrane</keyword>
<proteinExistence type="predicted"/>
<dbReference type="OrthoDB" id="10469803at2759"/>
<reference evidence="4 5" key="1">
    <citation type="submission" date="2019-07" db="EMBL/GenBank/DDBJ databases">
        <authorList>
            <person name="Friedrich A."/>
            <person name="Schacherer J."/>
        </authorList>
    </citation>
    <scope>NUCLEOTIDE SEQUENCE [LARGE SCALE GENOMIC DNA]</scope>
</reference>
<dbReference type="Proteomes" id="UP000663131">
    <property type="component" value="Chromosome 6"/>
</dbReference>
<dbReference type="RefSeq" id="XP_041136117.1">
    <property type="nucleotide sequence ID" value="XM_041282278.1"/>
</dbReference>
<dbReference type="AlphaFoldDB" id="A0A3F2Y2F1"/>
<evidence type="ECO:0000313" key="4">
    <source>
        <dbReference type="EMBL" id="VUG18489.1"/>
    </source>
</evidence>
<accession>A0A3F2Y2F1</accession>
<name>A0A3F2Y2F1_DEKBR</name>
<sequence>MSETNIRKRNTRHGGNRKTDNNTIVDENGLRYNKEDQLDKTRVLKTAFITILMTVFIGYFVIEIFNLLWDLLVNYFLLHQETDGMSYVKRGIVLFAKGLIAAYIIVFLNKKLLLVYNDEEELSKYN</sequence>
<feature type="compositionally biased region" description="Basic residues" evidence="1">
    <location>
        <begin position="7"/>
        <end position="16"/>
    </location>
</feature>
<reference evidence="3" key="2">
    <citation type="submission" date="2020-10" db="EMBL/GenBank/DDBJ databases">
        <authorList>
            <person name="Palmer J.M."/>
        </authorList>
    </citation>
    <scope>NUCLEOTIDE SEQUENCE</scope>
    <source>
        <strain evidence="3">UCD 2041</strain>
    </source>
</reference>
<organism evidence="4 5">
    <name type="scientific">Dekkera bruxellensis</name>
    <name type="common">Brettanomyces custersii</name>
    <dbReference type="NCBI Taxonomy" id="5007"/>
    <lineage>
        <taxon>Eukaryota</taxon>
        <taxon>Fungi</taxon>
        <taxon>Dikarya</taxon>
        <taxon>Ascomycota</taxon>
        <taxon>Saccharomycotina</taxon>
        <taxon>Pichiomycetes</taxon>
        <taxon>Pichiales</taxon>
        <taxon>Pichiaceae</taxon>
        <taxon>Brettanomyces</taxon>
    </lineage>
</organism>
<evidence type="ECO:0000256" key="2">
    <source>
        <dbReference type="SAM" id="Phobius"/>
    </source>
</evidence>
<dbReference type="GeneID" id="64575698"/>
<evidence type="ECO:0000256" key="1">
    <source>
        <dbReference type="SAM" id="MobiDB-lite"/>
    </source>
</evidence>